<dbReference type="Proteomes" id="UP000485058">
    <property type="component" value="Unassembled WGS sequence"/>
</dbReference>
<dbReference type="EMBL" id="BLLF01001254">
    <property type="protein sequence ID" value="GFH18146.1"/>
    <property type="molecule type" value="Genomic_DNA"/>
</dbReference>
<reference evidence="3 4" key="1">
    <citation type="submission" date="2020-02" db="EMBL/GenBank/DDBJ databases">
        <title>Draft genome sequence of Haematococcus lacustris strain NIES-144.</title>
        <authorList>
            <person name="Morimoto D."/>
            <person name="Nakagawa S."/>
            <person name="Yoshida T."/>
            <person name="Sawayama S."/>
        </authorList>
    </citation>
    <scope>NUCLEOTIDE SEQUENCE [LARGE SCALE GENOMIC DNA]</scope>
    <source>
        <strain evidence="3 4">NIES-144</strain>
    </source>
</reference>
<feature type="domain" description="GST C-terminal" evidence="2">
    <location>
        <begin position="1"/>
        <end position="131"/>
    </location>
</feature>
<dbReference type="Pfam" id="PF14497">
    <property type="entry name" value="GST_C_3"/>
    <property type="match status" value="1"/>
</dbReference>
<evidence type="ECO:0000313" key="3">
    <source>
        <dbReference type="EMBL" id="GFH18146.1"/>
    </source>
</evidence>
<keyword evidence="4" id="KW-1185">Reference proteome</keyword>
<sequence>MSPHLKLIYFEFPGKAEVTRVLLNVGKIPFGDYIISREQWAELKPTMPYGQVPVLETEAGPDGYLVGGRMTYADVAVYVMTSNIICGFLDGVPRDLYQPFPAITAFHTRMASVPQIRDMYQGVTDGLRMTFKAGAASA</sequence>
<dbReference type="Gene3D" id="1.20.1050.130">
    <property type="match status" value="1"/>
</dbReference>
<dbReference type="PROSITE" id="PS50404">
    <property type="entry name" value="GST_NTER"/>
    <property type="match status" value="1"/>
</dbReference>
<feature type="domain" description="GST N-terminal" evidence="1">
    <location>
        <begin position="3"/>
        <end position="97"/>
    </location>
</feature>
<dbReference type="PANTHER" id="PTHR11571:SF150">
    <property type="entry name" value="GLUTATHIONE S-TRANSFERASE"/>
    <property type="match status" value="1"/>
</dbReference>
<dbReference type="InterPro" id="IPR050213">
    <property type="entry name" value="GST_superfamily"/>
</dbReference>
<dbReference type="PANTHER" id="PTHR11571">
    <property type="entry name" value="GLUTATHIONE S-TRANSFERASE"/>
    <property type="match status" value="1"/>
</dbReference>
<dbReference type="AlphaFoldDB" id="A0A699ZGE7"/>
<dbReference type="Gene3D" id="1.20.1050.10">
    <property type="match status" value="1"/>
</dbReference>
<dbReference type="InterPro" id="IPR004045">
    <property type="entry name" value="Glutathione_S-Trfase_N"/>
</dbReference>
<evidence type="ECO:0000259" key="2">
    <source>
        <dbReference type="PROSITE" id="PS50405"/>
    </source>
</evidence>
<dbReference type="InterPro" id="IPR010987">
    <property type="entry name" value="Glutathione-S-Trfase_C-like"/>
</dbReference>
<dbReference type="InterPro" id="IPR036249">
    <property type="entry name" value="Thioredoxin-like_sf"/>
</dbReference>
<gene>
    <name evidence="3" type="ORF">HaLaN_14897</name>
</gene>
<name>A0A699ZGE7_HAELA</name>
<evidence type="ECO:0000313" key="4">
    <source>
        <dbReference type="Proteomes" id="UP000485058"/>
    </source>
</evidence>
<dbReference type="PROSITE" id="PS50405">
    <property type="entry name" value="GST_CTER"/>
    <property type="match status" value="1"/>
</dbReference>
<feature type="non-terminal residue" evidence="3">
    <location>
        <position position="1"/>
    </location>
</feature>
<dbReference type="SUPFAM" id="SSF47616">
    <property type="entry name" value="GST C-terminal domain-like"/>
    <property type="match status" value="1"/>
</dbReference>
<dbReference type="InterPro" id="IPR036282">
    <property type="entry name" value="Glutathione-S-Trfase_C_sf"/>
</dbReference>
<comment type="caution">
    <text evidence="3">The sequence shown here is derived from an EMBL/GenBank/DDBJ whole genome shotgun (WGS) entry which is preliminary data.</text>
</comment>
<dbReference type="SUPFAM" id="SSF52833">
    <property type="entry name" value="Thioredoxin-like"/>
    <property type="match status" value="1"/>
</dbReference>
<protein>
    <submittedName>
        <fullName evidence="3">Hematopoietic prostaglandin D synthase</fullName>
    </submittedName>
</protein>
<evidence type="ECO:0000259" key="1">
    <source>
        <dbReference type="PROSITE" id="PS50404"/>
    </source>
</evidence>
<dbReference type="InterPro" id="IPR004046">
    <property type="entry name" value="GST_C"/>
</dbReference>
<dbReference type="GO" id="GO:0006749">
    <property type="term" value="P:glutathione metabolic process"/>
    <property type="evidence" value="ECO:0007669"/>
    <property type="project" value="TreeGrafter"/>
</dbReference>
<organism evidence="3 4">
    <name type="scientific">Haematococcus lacustris</name>
    <name type="common">Green alga</name>
    <name type="synonym">Haematococcus pluvialis</name>
    <dbReference type="NCBI Taxonomy" id="44745"/>
    <lineage>
        <taxon>Eukaryota</taxon>
        <taxon>Viridiplantae</taxon>
        <taxon>Chlorophyta</taxon>
        <taxon>core chlorophytes</taxon>
        <taxon>Chlorophyceae</taxon>
        <taxon>CS clade</taxon>
        <taxon>Chlamydomonadales</taxon>
        <taxon>Haematococcaceae</taxon>
        <taxon>Haematococcus</taxon>
    </lineage>
</organism>
<dbReference type="GO" id="GO:0004364">
    <property type="term" value="F:glutathione transferase activity"/>
    <property type="evidence" value="ECO:0007669"/>
    <property type="project" value="TreeGrafter"/>
</dbReference>
<proteinExistence type="predicted"/>
<accession>A0A699ZGE7</accession>